<comment type="caution">
    <text evidence="2">The sequence shown here is derived from an EMBL/GenBank/DDBJ whole genome shotgun (WGS) entry which is preliminary data.</text>
</comment>
<evidence type="ECO:0000256" key="1">
    <source>
        <dbReference type="SAM" id="SignalP"/>
    </source>
</evidence>
<evidence type="ECO:0008006" key="4">
    <source>
        <dbReference type="Google" id="ProtNLM"/>
    </source>
</evidence>
<protein>
    <recommendedName>
        <fullName evidence="4">Secreted protein</fullName>
    </recommendedName>
</protein>
<sequence length="178" mass="20169">MRMERLTARLFWFCKLIGSLRSSCYIVSRTSPNLGLLNDSISVYNTICLWRLIKLIRSSSSGLLQPILGCRCGHKFLGSDPGFVSRGTQPSRVKRNDKLRLLLLVSVERRQFRTQGEENRLRRSRQLPDGRLYCNGKGPSSARLNIRLCPDEVLDTLQLQVPTDDVVPDVSSGSRNHP</sequence>
<dbReference type="AlphaFoldDB" id="A0A4C1YHX7"/>
<evidence type="ECO:0000313" key="3">
    <source>
        <dbReference type="Proteomes" id="UP000299102"/>
    </source>
</evidence>
<dbReference type="Proteomes" id="UP000299102">
    <property type="component" value="Unassembled WGS sequence"/>
</dbReference>
<name>A0A4C1YHX7_EUMVA</name>
<feature type="signal peptide" evidence="1">
    <location>
        <begin position="1"/>
        <end position="22"/>
    </location>
</feature>
<keyword evidence="3" id="KW-1185">Reference proteome</keyword>
<reference evidence="2 3" key="1">
    <citation type="journal article" date="2019" name="Commun. Biol.">
        <title>The bagworm genome reveals a unique fibroin gene that provides high tensile strength.</title>
        <authorList>
            <person name="Kono N."/>
            <person name="Nakamura H."/>
            <person name="Ohtoshi R."/>
            <person name="Tomita M."/>
            <person name="Numata K."/>
            <person name="Arakawa K."/>
        </authorList>
    </citation>
    <scope>NUCLEOTIDE SEQUENCE [LARGE SCALE GENOMIC DNA]</scope>
</reference>
<organism evidence="2 3">
    <name type="scientific">Eumeta variegata</name>
    <name type="common">Bagworm moth</name>
    <name type="synonym">Eumeta japonica</name>
    <dbReference type="NCBI Taxonomy" id="151549"/>
    <lineage>
        <taxon>Eukaryota</taxon>
        <taxon>Metazoa</taxon>
        <taxon>Ecdysozoa</taxon>
        <taxon>Arthropoda</taxon>
        <taxon>Hexapoda</taxon>
        <taxon>Insecta</taxon>
        <taxon>Pterygota</taxon>
        <taxon>Neoptera</taxon>
        <taxon>Endopterygota</taxon>
        <taxon>Lepidoptera</taxon>
        <taxon>Glossata</taxon>
        <taxon>Ditrysia</taxon>
        <taxon>Tineoidea</taxon>
        <taxon>Psychidae</taxon>
        <taxon>Oiketicinae</taxon>
        <taxon>Eumeta</taxon>
    </lineage>
</organism>
<dbReference type="EMBL" id="BGZK01001207">
    <property type="protein sequence ID" value="GBP74412.1"/>
    <property type="molecule type" value="Genomic_DNA"/>
</dbReference>
<accession>A0A4C1YHX7</accession>
<gene>
    <name evidence="2" type="ORF">EVAR_60562_1</name>
</gene>
<feature type="chain" id="PRO_5020031025" description="Secreted protein" evidence="1">
    <location>
        <begin position="23"/>
        <end position="178"/>
    </location>
</feature>
<keyword evidence="1" id="KW-0732">Signal</keyword>
<proteinExistence type="predicted"/>
<evidence type="ECO:0000313" key="2">
    <source>
        <dbReference type="EMBL" id="GBP74412.1"/>
    </source>
</evidence>